<dbReference type="InterPro" id="IPR016171">
    <property type="entry name" value="Vanillyl_alc_oxidase_C-sub2"/>
</dbReference>
<name>A0ABN0UQJ0_9ACTN</name>
<dbReference type="Gene3D" id="3.30.43.10">
    <property type="entry name" value="Uridine Diphospho-n-acetylenolpyruvylglucosamine Reductase, domain 2"/>
    <property type="match status" value="1"/>
</dbReference>
<dbReference type="PIRSF" id="PIRSF000136">
    <property type="entry name" value="LGO_GLO"/>
    <property type="match status" value="1"/>
</dbReference>
<dbReference type="InterPro" id="IPR006094">
    <property type="entry name" value="Oxid_FAD_bind_N"/>
</dbReference>
<comment type="caution">
    <text evidence="3">The sequence shown here is derived from an EMBL/GenBank/DDBJ whole genome shotgun (WGS) entry which is preliminary data.</text>
</comment>
<dbReference type="Gene3D" id="3.30.70.2520">
    <property type="match status" value="1"/>
</dbReference>
<dbReference type="NCBIfam" id="TIGR01679">
    <property type="entry name" value="bact_FAD_ox"/>
    <property type="match status" value="1"/>
</dbReference>
<dbReference type="Gene3D" id="1.10.45.10">
    <property type="entry name" value="Vanillyl-alcohol Oxidase, Chain A, domain 4"/>
    <property type="match status" value="1"/>
</dbReference>
<evidence type="ECO:0000313" key="3">
    <source>
        <dbReference type="EMBL" id="GAA0257984.1"/>
    </source>
</evidence>
<dbReference type="SUPFAM" id="SSF56176">
    <property type="entry name" value="FAD-binding/transporter-associated domain-like"/>
    <property type="match status" value="1"/>
</dbReference>
<feature type="domain" description="FAD-binding PCMH-type" evidence="2">
    <location>
        <begin position="14"/>
        <end position="184"/>
    </location>
</feature>
<dbReference type="Proteomes" id="UP001500967">
    <property type="component" value="Unassembled WGS sequence"/>
</dbReference>
<dbReference type="PROSITE" id="PS51387">
    <property type="entry name" value="FAD_PCMH"/>
    <property type="match status" value="1"/>
</dbReference>
<evidence type="ECO:0000313" key="4">
    <source>
        <dbReference type="Proteomes" id="UP001500967"/>
    </source>
</evidence>
<gene>
    <name evidence="3" type="ORF">GCM10009539_49180</name>
</gene>
<dbReference type="PANTHER" id="PTHR43762">
    <property type="entry name" value="L-GULONOLACTONE OXIDASE"/>
    <property type="match status" value="1"/>
</dbReference>
<evidence type="ECO:0000259" key="2">
    <source>
        <dbReference type="PROSITE" id="PS51387"/>
    </source>
</evidence>
<dbReference type="PANTHER" id="PTHR43762:SF1">
    <property type="entry name" value="D-ARABINONO-1,4-LACTONE OXIDASE"/>
    <property type="match status" value="1"/>
</dbReference>
<dbReference type="Pfam" id="PF04030">
    <property type="entry name" value="ALO"/>
    <property type="match status" value="1"/>
</dbReference>
<dbReference type="InterPro" id="IPR016169">
    <property type="entry name" value="FAD-bd_PCMH_sub2"/>
</dbReference>
<accession>A0ABN0UQJ0</accession>
<keyword evidence="4" id="KW-1185">Reference proteome</keyword>
<reference evidence="3 4" key="1">
    <citation type="journal article" date="2019" name="Int. J. Syst. Evol. Microbiol.">
        <title>The Global Catalogue of Microorganisms (GCM) 10K type strain sequencing project: providing services to taxonomists for standard genome sequencing and annotation.</title>
        <authorList>
            <consortium name="The Broad Institute Genomics Platform"/>
            <consortium name="The Broad Institute Genome Sequencing Center for Infectious Disease"/>
            <person name="Wu L."/>
            <person name="Ma J."/>
        </authorList>
    </citation>
    <scope>NUCLEOTIDE SEQUENCE [LARGE SCALE GENOMIC DNA]</scope>
    <source>
        <strain evidence="3 4">JCM 10425</strain>
    </source>
</reference>
<dbReference type="EMBL" id="BAAAGX010000018">
    <property type="protein sequence ID" value="GAA0257984.1"/>
    <property type="molecule type" value="Genomic_DNA"/>
</dbReference>
<dbReference type="InterPro" id="IPR010031">
    <property type="entry name" value="FAD_lactone_oxidase-like"/>
</dbReference>
<organism evidence="3 4">
    <name type="scientific">Cryptosporangium japonicum</name>
    <dbReference type="NCBI Taxonomy" id="80872"/>
    <lineage>
        <taxon>Bacteria</taxon>
        <taxon>Bacillati</taxon>
        <taxon>Actinomycetota</taxon>
        <taxon>Actinomycetes</taxon>
        <taxon>Cryptosporangiales</taxon>
        <taxon>Cryptosporangiaceae</taxon>
        <taxon>Cryptosporangium</taxon>
    </lineage>
</organism>
<dbReference type="InterPro" id="IPR036318">
    <property type="entry name" value="FAD-bd_PCMH-like_sf"/>
</dbReference>
<dbReference type="Gene3D" id="3.30.465.10">
    <property type="match status" value="1"/>
</dbReference>
<dbReference type="Pfam" id="PF01565">
    <property type="entry name" value="FAD_binding_4"/>
    <property type="match status" value="1"/>
</dbReference>
<keyword evidence="1" id="KW-0560">Oxidoreductase</keyword>
<dbReference type="InterPro" id="IPR007173">
    <property type="entry name" value="ALO_C"/>
</dbReference>
<proteinExistence type="predicted"/>
<protein>
    <submittedName>
        <fullName evidence="3">D-arabinono-1,4-lactone oxidase</fullName>
    </submittedName>
</protein>
<evidence type="ECO:0000256" key="1">
    <source>
        <dbReference type="ARBA" id="ARBA00023002"/>
    </source>
</evidence>
<sequence length="436" mass="47635">MTVLSPATNWAGNEHWAPTAVATPASVADLAATVRDARERGLRIKPIGAAHSFTPIAATDGVQLSLDALGGVVRGDAETGLVTLRGGTRLRDIPRLLAPYGLNMTNLGDIDAQSIAGAISTGTHGTGGRFGGLSTQVRGLTLVLADGSVVDCDASTDPELFEAARLGLGAVGVIAAVTLQCEPAFLLHAVEKPVPLDEMLATVHERVEEHDHVEFFWFPHTSGTLYKQNNRLPGDALRKPLSRGRAWWDDEFLSNTVFAWACELGRAAPAAIRPIAAVSAKALGAREYIDRSATVLCTQRRVRFRESEWSIPRAALGEALTEIRRLIERRGWRISFPVEVRMSAADDLWLSTAHGRDSAYVAVHQYHRTPHEEYFRAVQEIMLPLEGRPHWGKLHYLDAGELSGRYPRFGDFLAVRDRVDPDRAFGNAHLRQVLGD</sequence>
<dbReference type="InterPro" id="IPR016166">
    <property type="entry name" value="FAD-bd_PCMH"/>
</dbReference>
<dbReference type="InterPro" id="IPR016167">
    <property type="entry name" value="FAD-bd_PCMH_sub1"/>
</dbReference>
<dbReference type="RefSeq" id="WP_344651257.1">
    <property type="nucleotide sequence ID" value="NZ_BAAAGX010000018.1"/>
</dbReference>